<protein>
    <submittedName>
        <fullName evidence="3">Glycosyl transferase family 1</fullName>
    </submittedName>
</protein>
<dbReference type="RefSeq" id="WP_046152282.1">
    <property type="nucleotide sequence ID" value="NZ_CADFGU010000005.1"/>
</dbReference>
<dbReference type="InterPro" id="IPR028098">
    <property type="entry name" value="Glyco_trans_4-like_N"/>
</dbReference>
<gene>
    <name evidence="3" type="ORF">WM40_04920</name>
</gene>
<dbReference type="OrthoDB" id="8555507at2"/>
<dbReference type="InterPro" id="IPR001296">
    <property type="entry name" value="Glyco_trans_1"/>
</dbReference>
<evidence type="ECO:0000259" key="1">
    <source>
        <dbReference type="Pfam" id="PF00534"/>
    </source>
</evidence>
<dbReference type="PANTHER" id="PTHR45947:SF3">
    <property type="entry name" value="SULFOQUINOVOSYL TRANSFERASE SQD2"/>
    <property type="match status" value="1"/>
</dbReference>
<dbReference type="AlphaFoldDB" id="A0A0F5K4D4"/>
<proteinExistence type="predicted"/>
<evidence type="ECO:0000313" key="3">
    <source>
        <dbReference type="EMBL" id="KKB64724.1"/>
    </source>
</evidence>
<dbReference type="Pfam" id="PF13439">
    <property type="entry name" value="Glyco_transf_4"/>
    <property type="match status" value="1"/>
</dbReference>
<reference evidence="3 4" key="1">
    <citation type="submission" date="2015-03" db="EMBL/GenBank/DDBJ databases">
        <title>Draft Genome Sequence of Burkholderia andropogonis type strain ICMP2807, isolated from Sorghum bicolor.</title>
        <authorList>
            <person name="Lopes-Santos L."/>
            <person name="Castro D.B."/>
            <person name="Ottoboni L.M."/>
            <person name="Park D."/>
            <person name="Weirc B.S."/>
            <person name="Destefano S.A."/>
        </authorList>
    </citation>
    <scope>NUCLEOTIDE SEQUENCE [LARGE SCALE GENOMIC DNA]</scope>
    <source>
        <strain evidence="3 4">ICMP2807</strain>
    </source>
</reference>
<feature type="domain" description="Glycosyl transferase family 1" evidence="1">
    <location>
        <begin position="187"/>
        <end position="358"/>
    </location>
</feature>
<dbReference type="PATRIC" id="fig|28092.6.peg.1166"/>
<dbReference type="Gene3D" id="3.40.50.2000">
    <property type="entry name" value="Glycogen Phosphorylase B"/>
    <property type="match status" value="2"/>
</dbReference>
<dbReference type="STRING" id="28092.WM40_04920"/>
<comment type="caution">
    <text evidence="3">The sequence shown here is derived from an EMBL/GenBank/DDBJ whole genome shotgun (WGS) entry which is preliminary data.</text>
</comment>
<sequence>MKSLQLGMHWFPERPGGLDRMYYTLFNALPDAGVTVHGLVAGNGQAERDTGGRVRSFAGKDESLARRLLASRTAIREEVRAFKPDNVAIHFALYAMPGMKALADTPTVMHFHGPWASESGFENPTGLTHGIKAHLEKSVYKRTQRQIVLSRAFAKVLEEQYGMARDKIEIVPGCIHTQSYETGLTQRQAREKLGLPTDRPIIVAVRRLVRRMGLEDLVDAVAQLREKWPDLLLVIAGKGPLSDELKARAESKGIGAQLKLLGYVPDADLPLVYQSANLSIVPTVALEGFGLITIESLACGTPVMVTPVGGLPDAVSGLSPDLVLPSTGSSAIATAIDDVMSGRMTLPDSEACRTYARTHFDVQVIARRTREVYERAAA</sequence>
<dbReference type="SUPFAM" id="SSF53756">
    <property type="entry name" value="UDP-Glycosyltransferase/glycogen phosphorylase"/>
    <property type="match status" value="1"/>
</dbReference>
<keyword evidence="4" id="KW-1185">Reference proteome</keyword>
<dbReference type="PANTHER" id="PTHR45947">
    <property type="entry name" value="SULFOQUINOVOSYL TRANSFERASE SQD2"/>
    <property type="match status" value="1"/>
</dbReference>
<evidence type="ECO:0000313" key="4">
    <source>
        <dbReference type="Proteomes" id="UP000033618"/>
    </source>
</evidence>
<dbReference type="InterPro" id="IPR050194">
    <property type="entry name" value="Glycosyltransferase_grp1"/>
</dbReference>
<accession>A0A0F5K4D4</accession>
<dbReference type="EMBL" id="LAQU01000003">
    <property type="protein sequence ID" value="KKB64724.1"/>
    <property type="molecule type" value="Genomic_DNA"/>
</dbReference>
<dbReference type="Pfam" id="PF00534">
    <property type="entry name" value="Glycos_transf_1"/>
    <property type="match status" value="1"/>
</dbReference>
<dbReference type="CDD" id="cd03801">
    <property type="entry name" value="GT4_PimA-like"/>
    <property type="match status" value="1"/>
</dbReference>
<evidence type="ECO:0000259" key="2">
    <source>
        <dbReference type="Pfam" id="PF13439"/>
    </source>
</evidence>
<organism evidence="3 4">
    <name type="scientific">Robbsia andropogonis</name>
    <dbReference type="NCBI Taxonomy" id="28092"/>
    <lineage>
        <taxon>Bacteria</taxon>
        <taxon>Pseudomonadati</taxon>
        <taxon>Pseudomonadota</taxon>
        <taxon>Betaproteobacteria</taxon>
        <taxon>Burkholderiales</taxon>
        <taxon>Burkholderiaceae</taxon>
        <taxon>Robbsia</taxon>
    </lineage>
</organism>
<name>A0A0F5K4D4_9BURK</name>
<feature type="domain" description="Glycosyltransferase subfamily 4-like N-terminal" evidence="2">
    <location>
        <begin position="15"/>
        <end position="178"/>
    </location>
</feature>
<dbReference type="GO" id="GO:0016757">
    <property type="term" value="F:glycosyltransferase activity"/>
    <property type="evidence" value="ECO:0007669"/>
    <property type="project" value="InterPro"/>
</dbReference>
<dbReference type="Proteomes" id="UP000033618">
    <property type="component" value="Unassembled WGS sequence"/>
</dbReference>
<keyword evidence="3" id="KW-0808">Transferase</keyword>